<name>A0A7S4I9L7_9STRA</name>
<dbReference type="AlphaFoldDB" id="A0A7S4I9L7"/>
<evidence type="ECO:0000313" key="1">
    <source>
        <dbReference type="EMBL" id="CAE2222528.1"/>
    </source>
</evidence>
<dbReference type="EMBL" id="HBKQ01013006">
    <property type="protein sequence ID" value="CAE2222528.1"/>
    <property type="molecule type" value="Transcribed_RNA"/>
</dbReference>
<proteinExistence type="predicted"/>
<gene>
    <name evidence="1" type="ORF">OAUR00152_LOCUS8920</name>
</gene>
<sequence length="99" mass="10227">MGTVRGVIGGSCLGRGGGDGLSDVDGGEGLFRFVDGCAKVVFFLDLFFFGLFFCSEEGHWSSLVLLRLLSGGIPEEVVCNAVVASIGWKLVVGAPAVKG</sequence>
<reference evidence="1" key="1">
    <citation type="submission" date="2021-01" db="EMBL/GenBank/DDBJ databases">
        <authorList>
            <person name="Corre E."/>
            <person name="Pelletier E."/>
            <person name="Niang G."/>
            <person name="Scheremetjew M."/>
            <person name="Finn R."/>
            <person name="Kale V."/>
            <person name="Holt S."/>
            <person name="Cochrane G."/>
            <person name="Meng A."/>
            <person name="Brown T."/>
            <person name="Cohen L."/>
        </authorList>
    </citation>
    <scope>NUCLEOTIDE SEQUENCE</scope>
    <source>
        <strain evidence="1">Isolate 1302-5</strain>
    </source>
</reference>
<protein>
    <submittedName>
        <fullName evidence="1">Uncharacterized protein</fullName>
    </submittedName>
</protein>
<organism evidence="1">
    <name type="scientific">Odontella aurita</name>
    <dbReference type="NCBI Taxonomy" id="265563"/>
    <lineage>
        <taxon>Eukaryota</taxon>
        <taxon>Sar</taxon>
        <taxon>Stramenopiles</taxon>
        <taxon>Ochrophyta</taxon>
        <taxon>Bacillariophyta</taxon>
        <taxon>Mediophyceae</taxon>
        <taxon>Biddulphiophycidae</taxon>
        <taxon>Eupodiscales</taxon>
        <taxon>Odontellaceae</taxon>
        <taxon>Odontella</taxon>
    </lineage>
</organism>
<accession>A0A7S4I9L7</accession>